<keyword evidence="1" id="KW-0732">Signal</keyword>
<protein>
    <submittedName>
        <fullName evidence="2">Uncharacterized protein</fullName>
    </submittedName>
</protein>
<accession>A0A2M8S4Y0</accession>
<gene>
    <name evidence="2" type="ORF">CVP05_03230</name>
</gene>
<dbReference type="Proteomes" id="UP000229329">
    <property type="component" value="Unassembled WGS sequence"/>
</dbReference>
<evidence type="ECO:0000313" key="2">
    <source>
        <dbReference type="EMBL" id="PJG86197.1"/>
    </source>
</evidence>
<name>A0A2M8S4Y0_9PAST</name>
<feature type="chain" id="PRO_5014825096" evidence="1">
    <location>
        <begin position="19"/>
        <end position="112"/>
    </location>
</feature>
<reference evidence="2 3" key="1">
    <citation type="submission" date="2017-11" db="EMBL/GenBank/DDBJ databases">
        <title>Reclassification of Bisgaard taxon 7 as Conservatibacter flavescens gen. nov., sp. nov.</title>
        <authorList>
            <person name="Christensen H."/>
        </authorList>
    </citation>
    <scope>NUCLEOTIDE SEQUENCE [LARGE SCALE GENOMIC DNA]</scope>
    <source>
        <strain evidence="2 3">7_4</strain>
    </source>
</reference>
<comment type="caution">
    <text evidence="2">The sequence shown here is derived from an EMBL/GenBank/DDBJ whole genome shotgun (WGS) entry which is preliminary data.</text>
</comment>
<evidence type="ECO:0000313" key="3">
    <source>
        <dbReference type="Proteomes" id="UP000229329"/>
    </source>
</evidence>
<dbReference type="OrthoDB" id="5679412at2"/>
<proteinExistence type="predicted"/>
<sequence>MKKLFASLVLMLPAIGYAATEKAQQELEKAMLGDYQSLRNVAYSMKEGTFGHDKNPVSACALRKVILFVNKDEIDTTDYSNEYVDCKNLSMQEHKKSWEIALQAIQIISKYK</sequence>
<evidence type="ECO:0000256" key="1">
    <source>
        <dbReference type="SAM" id="SignalP"/>
    </source>
</evidence>
<dbReference type="EMBL" id="PHHA01000003">
    <property type="protein sequence ID" value="PJG86197.1"/>
    <property type="molecule type" value="Genomic_DNA"/>
</dbReference>
<dbReference type="RefSeq" id="WP_100288129.1">
    <property type="nucleotide sequence ID" value="NZ_PHHA01000003.1"/>
</dbReference>
<organism evidence="2 3">
    <name type="scientific">Conservatibacter flavescens</name>
    <dbReference type="NCBI Taxonomy" id="28161"/>
    <lineage>
        <taxon>Bacteria</taxon>
        <taxon>Pseudomonadati</taxon>
        <taxon>Pseudomonadota</taxon>
        <taxon>Gammaproteobacteria</taxon>
        <taxon>Pasteurellales</taxon>
        <taxon>Pasteurellaceae</taxon>
        <taxon>Conservatibacter</taxon>
    </lineage>
</organism>
<keyword evidence="3" id="KW-1185">Reference proteome</keyword>
<dbReference type="AlphaFoldDB" id="A0A2M8S4Y0"/>
<feature type="signal peptide" evidence="1">
    <location>
        <begin position="1"/>
        <end position="18"/>
    </location>
</feature>